<sequence length="328" mass="36786">MKQANDLFNKFYSGKLSPEELQQLRYEVNQMSDDEIDGYLSESAPDSMESVHRITPEDAETIRQRLADEIYSGSHHYRIYRRIATVAAVMIPIFITLTIVLGIRVARLDGYQKVIAGEQTIRSGNGEEILTVLPDGSRVRMAPESEIRYSLSSFNDKTRNVDWNGEGVFEVAHNRQSPFVVHTGYFDIKVLGTIFSVDVRHGNGEATVYLKEGSVELSASDSSCRLSPEYLATISSVTGEISVKRIEDFDSDIGSNVLTFDDVTLADVLSRLKLYYPGDFEAPEEMASQRFTGTLPKNNLDEALTIITKAYGLEVEWSAERVKLVRSE</sequence>
<dbReference type="EMBL" id="SRYD01000005">
    <property type="protein sequence ID" value="TGY76094.1"/>
    <property type="molecule type" value="Genomic_DNA"/>
</dbReference>
<dbReference type="STRING" id="1796646.A4V02_13135"/>
<dbReference type="AlphaFoldDB" id="A0A1B1SCM0"/>
<keyword evidence="1" id="KW-0472">Membrane</keyword>
<keyword evidence="1" id="KW-0812">Transmembrane</keyword>
<feature type="domain" description="FecR protein" evidence="2">
    <location>
        <begin position="120"/>
        <end position="216"/>
    </location>
</feature>
<evidence type="ECO:0000259" key="3">
    <source>
        <dbReference type="Pfam" id="PF16344"/>
    </source>
</evidence>
<dbReference type="Proteomes" id="UP000306630">
    <property type="component" value="Unassembled WGS sequence"/>
</dbReference>
<organism evidence="4 6">
    <name type="scientific">Muribaculum intestinale</name>
    <dbReference type="NCBI Taxonomy" id="1796646"/>
    <lineage>
        <taxon>Bacteria</taxon>
        <taxon>Pseudomonadati</taxon>
        <taxon>Bacteroidota</taxon>
        <taxon>Bacteroidia</taxon>
        <taxon>Bacteroidales</taxon>
        <taxon>Muribaculaceae</taxon>
        <taxon>Muribaculum</taxon>
    </lineage>
</organism>
<dbReference type="InterPro" id="IPR032508">
    <property type="entry name" value="FecR_C"/>
</dbReference>
<dbReference type="EMBL" id="CP015402">
    <property type="protein sequence ID" value="ANU64571.1"/>
    <property type="molecule type" value="Genomic_DNA"/>
</dbReference>
<evidence type="ECO:0000313" key="7">
    <source>
        <dbReference type="Proteomes" id="UP000306630"/>
    </source>
</evidence>
<reference evidence="5 7" key="3">
    <citation type="submission" date="2019-04" db="EMBL/GenBank/DDBJ databases">
        <title>Microbes associate with the intestines of laboratory mice.</title>
        <authorList>
            <person name="Navarre W."/>
            <person name="Wong E."/>
            <person name="Huang K."/>
            <person name="Tropini C."/>
            <person name="Ng K."/>
            <person name="Yu B."/>
        </authorList>
    </citation>
    <scope>NUCLEOTIDE SEQUENCE [LARGE SCALE GENOMIC DNA]</scope>
    <source>
        <strain evidence="5 7">NM06_A21</strain>
    </source>
</reference>
<evidence type="ECO:0000256" key="1">
    <source>
        <dbReference type="SAM" id="Phobius"/>
    </source>
</evidence>
<dbReference type="Proteomes" id="UP000186351">
    <property type="component" value="Chromosome"/>
</dbReference>
<feature type="transmembrane region" description="Helical" evidence="1">
    <location>
        <begin position="83"/>
        <end position="103"/>
    </location>
</feature>
<keyword evidence="1" id="KW-1133">Transmembrane helix</keyword>
<keyword evidence="6" id="KW-1185">Reference proteome</keyword>
<dbReference type="PANTHER" id="PTHR30273:SF2">
    <property type="entry name" value="PROTEIN FECR"/>
    <property type="match status" value="1"/>
</dbReference>
<evidence type="ECO:0000313" key="5">
    <source>
        <dbReference type="EMBL" id="TGY76094.1"/>
    </source>
</evidence>
<dbReference type="GO" id="GO:0016989">
    <property type="term" value="F:sigma factor antagonist activity"/>
    <property type="evidence" value="ECO:0007669"/>
    <property type="project" value="TreeGrafter"/>
</dbReference>
<accession>A0A1Z2XFW9</accession>
<dbReference type="OrthoDB" id="1115929at2"/>
<evidence type="ECO:0000313" key="4">
    <source>
        <dbReference type="EMBL" id="ANU64571.1"/>
    </source>
</evidence>
<dbReference type="KEGG" id="pary:A4V02_13135"/>
<dbReference type="RefSeq" id="WP_068961847.1">
    <property type="nucleotide sequence ID" value="NZ_CAJTAP010000020.1"/>
</dbReference>
<dbReference type="PIRSF" id="PIRSF018266">
    <property type="entry name" value="FecR"/>
    <property type="match status" value="1"/>
</dbReference>
<proteinExistence type="predicted"/>
<dbReference type="GeneID" id="65537819"/>
<dbReference type="Pfam" id="PF04773">
    <property type="entry name" value="FecR"/>
    <property type="match status" value="1"/>
</dbReference>
<dbReference type="InterPro" id="IPR006860">
    <property type="entry name" value="FecR"/>
</dbReference>
<dbReference type="InterPro" id="IPR012373">
    <property type="entry name" value="Ferrdict_sens_TM"/>
</dbReference>
<protein>
    <submittedName>
        <fullName evidence="5">DUF4974 domain-containing protein</fullName>
    </submittedName>
</protein>
<accession>A0A1B1SCM0</accession>
<dbReference type="Gene3D" id="2.60.120.1440">
    <property type="match status" value="1"/>
</dbReference>
<evidence type="ECO:0000259" key="2">
    <source>
        <dbReference type="Pfam" id="PF04773"/>
    </source>
</evidence>
<dbReference type="Pfam" id="PF16344">
    <property type="entry name" value="FecR_C"/>
    <property type="match status" value="1"/>
</dbReference>
<dbReference type="Gene3D" id="3.55.50.30">
    <property type="match status" value="1"/>
</dbReference>
<evidence type="ECO:0000313" key="6">
    <source>
        <dbReference type="Proteomes" id="UP000186351"/>
    </source>
</evidence>
<gene>
    <name evidence="4" type="ORF">A4V02_13135</name>
    <name evidence="5" type="ORF">E5333_01835</name>
</gene>
<reference evidence="4" key="2">
    <citation type="submission" date="2017-04" db="EMBL/GenBank/DDBJ databases">
        <title>Complete Genome Sequences of Twelve Strains of a Stable Defined Moderately Diverse Mouse Microbiota 2 (sDMDMm2).</title>
        <authorList>
            <person name="Uchimura Y."/>
            <person name="Wyss M."/>
            <person name="Brugiroux S."/>
            <person name="Limenitakis J.P."/>
            <person name="Stecher B."/>
            <person name="McCoy K.D."/>
            <person name="Macpherson A.J."/>
        </authorList>
    </citation>
    <scope>NUCLEOTIDE SEQUENCE</scope>
    <source>
        <strain evidence="4">YL27</strain>
    </source>
</reference>
<name>A0A1B1SCM0_9BACT</name>
<feature type="domain" description="Protein FecR C-terminal" evidence="3">
    <location>
        <begin position="258"/>
        <end position="319"/>
    </location>
</feature>
<reference evidence="6" key="1">
    <citation type="submission" date="2016-04" db="EMBL/GenBank/DDBJ databases">
        <title>Complete Genome Sequences of Twelve Strains of a Stable Defined Moderately Diverse Mouse Microbiota 2 (sDMDMm2).</title>
        <authorList>
            <person name="Uchimura Y."/>
            <person name="Wyss M."/>
            <person name="Brugiroux S."/>
            <person name="Limenitakis J.P."/>
            <person name="Stecher B."/>
            <person name="McCoy K.D."/>
            <person name="Macpherson A.J."/>
        </authorList>
    </citation>
    <scope>NUCLEOTIDE SEQUENCE [LARGE SCALE GENOMIC DNA]</scope>
    <source>
        <strain evidence="6">YL27</strain>
    </source>
</reference>
<dbReference type="PANTHER" id="PTHR30273">
    <property type="entry name" value="PERIPLASMIC SIGNAL SENSOR AND SIGMA FACTOR ACTIVATOR FECR-RELATED"/>
    <property type="match status" value="1"/>
</dbReference>